<name>A0A7Z0JD68_9ACTN</name>
<dbReference type="Pfam" id="PF23771">
    <property type="entry name" value="DUF7168"/>
    <property type="match status" value="1"/>
</dbReference>
<feature type="region of interest" description="Disordered" evidence="1">
    <location>
        <begin position="1"/>
        <end position="46"/>
    </location>
</feature>
<evidence type="ECO:0008006" key="6">
    <source>
        <dbReference type="Google" id="ProtNLM"/>
    </source>
</evidence>
<comment type="caution">
    <text evidence="4">The sequence shown here is derived from an EMBL/GenBank/DDBJ whole genome shotgun (WGS) entry which is preliminary data.</text>
</comment>
<evidence type="ECO:0000313" key="5">
    <source>
        <dbReference type="Proteomes" id="UP000572051"/>
    </source>
</evidence>
<feature type="compositionally biased region" description="Low complexity" evidence="1">
    <location>
        <begin position="30"/>
        <end position="41"/>
    </location>
</feature>
<feature type="domain" description="DUF2786" evidence="2">
    <location>
        <begin position="223"/>
        <end position="260"/>
    </location>
</feature>
<proteinExistence type="predicted"/>
<accession>A0A7Z0JD68</accession>
<sequence>MRMGKGNRERRRARLRTTGERQRRRDAQRGPAAPASPGTTAPPLPEEHARRLVALAVDALRRGGDTQLDATLAELAEPGVPGWGRAVDRALFSGLERQVTRSWENGWQPTELVRVLTRELDRTAGALATDMVAAENRRYAAARIAPEWSRQLRDLDARTWWGADTDHARRFAERHGLDRLHTVRLAVRVTAVLRSLPGLQVLCPPPGQASSTTPEDGIDPAKLARIRHLLAKAEATEFPEEAEALTGRAQELMARHSIDHAAVVAESGGTGEVHGRRLPVDAPYESYKAALLNVIAQANRCRAVWHRQLALCTVLGYPGDVDAVELLFTSLLVQATTAMRLAGSTRDRHGRSTTRSFRASFLSAFADRIGERLMLASHTGEREAVREHAQAGTDLVPVLARRSERVEEAFHTTFPEVEQTELSVPTNTQGWEAGWAAAEAATLHTRDRVTG</sequence>
<dbReference type="AlphaFoldDB" id="A0A7Z0JD68"/>
<dbReference type="RefSeq" id="WP_246406440.1">
    <property type="nucleotide sequence ID" value="NZ_JACCFS010000001.1"/>
</dbReference>
<gene>
    <name evidence="4" type="ORF">HNR10_005608</name>
</gene>
<dbReference type="Proteomes" id="UP000572051">
    <property type="component" value="Unassembled WGS sequence"/>
</dbReference>
<evidence type="ECO:0000313" key="4">
    <source>
        <dbReference type="EMBL" id="NYJ37727.1"/>
    </source>
</evidence>
<evidence type="ECO:0000259" key="3">
    <source>
        <dbReference type="Pfam" id="PF23771"/>
    </source>
</evidence>
<protein>
    <recommendedName>
        <fullName evidence="6">DUF2786 domain-containing protein</fullName>
    </recommendedName>
</protein>
<feature type="compositionally biased region" description="Basic and acidic residues" evidence="1">
    <location>
        <begin position="17"/>
        <end position="28"/>
    </location>
</feature>
<dbReference type="InterPro" id="IPR024498">
    <property type="entry name" value="DUF2786"/>
</dbReference>
<reference evidence="4 5" key="1">
    <citation type="submission" date="2020-07" db="EMBL/GenBank/DDBJ databases">
        <title>Sequencing the genomes of 1000 actinobacteria strains.</title>
        <authorList>
            <person name="Klenk H.-P."/>
        </authorList>
    </citation>
    <scope>NUCLEOTIDE SEQUENCE [LARGE SCALE GENOMIC DNA]</scope>
    <source>
        <strain evidence="4 5">DSM 44442</strain>
    </source>
</reference>
<evidence type="ECO:0000259" key="2">
    <source>
        <dbReference type="Pfam" id="PF10979"/>
    </source>
</evidence>
<organism evidence="4 5">
    <name type="scientific">Nocardiopsis aegyptia</name>
    <dbReference type="NCBI Taxonomy" id="220378"/>
    <lineage>
        <taxon>Bacteria</taxon>
        <taxon>Bacillati</taxon>
        <taxon>Actinomycetota</taxon>
        <taxon>Actinomycetes</taxon>
        <taxon>Streptosporangiales</taxon>
        <taxon>Nocardiopsidaceae</taxon>
        <taxon>Nocardiopsis</taxon>
    </lineage>
</organism>
<dbReference type="EMBL" id="JACCFS010000001">
    <property type="protein sequence ID" value="NYJ37727.1"/>
    <property type="molecule type" value="Genomic_DNA"/>
</dbReference>
<keyword evidence="5" id="KW-1185">Reference proteome</keyword>
<feature type="domain" description="DUF7168" evidence="3">
    <location>
        <begin position="285"/>
        <end position="393"/>
    </location>
</feature>
<dbReference type="InterPro" id="IPR055592">
    <property type="entry name" value="DUF7168"/>
</dbReference>
<evidence type="ECO:0000256" key="1">
    <source>
        <dbReference type="SAM" id="MobiDB-lite"/>
    </source>
</evidence>
<dbReference type="Pfam" id="PF10979">
    <property type="entry name" value="DUF2786"/>
    <property type="match status" value="1"/>
</dbReference>